<evidence type="ECO:0000313" key="3">
    <source>
        <dbReference type="Proteomes" id="UP001180081"/>
    </source>
</evidence>
<dbReference type="SUPFAM" id="SSF53850">
    <property type="entry name" value="Periplasmic binding protein-like II"/>
    <property type="match status" value="1"/>
</dbReference>
<dbReference type="RefSeq" id="WP_290332342.1">
    <property type="nucleotide sequence ID" value="NZ_JAUFPU010000008.1"/>
</dbReference>
<accession>A0ABT8B4W0</accession>
<organism evidence="2 3">
    <name type="scientific">Chitinimonas viridis</name>
    <dbReference type="NCBI Taxonomy" id="664880"/>
    <lineage>
        <taxon>Bacteria</taxon>
        <taxon>Pseudomonadati</taxon>
        <taxon>Pseudomonadota</taxon>
        <taxon>Betaproteobacteria</taxon>
        <taxon>Neisseriales</taxon>
        <taxon>Chitinibacteraceae</taxon>
        <taxon>Chitinimonas</taxon>
    </lineage>
</organism>
<feature type="chain" id="PRO_5046351899" evidence="1">
    <location>
        <begin position="20"/>
        <end position="245"/>
    </location>
</feature>
<dbReference type="Gene3D" id="3.40.190.10">
    <property type="entry name" value="Periplasmic binding protein-like II"/>
    <property type="match status" value="2"/>
</dbReference>
<reference evidence="2" key="1">
    <citation type="journal article" date="2014" name="Int. J. Syst. Evol. Microbiol.">
        <title>Complete genome of a new Firmicutes species belonging to the dominant human colonic microbiota ('Ruminococcus bicirculans') reveals two chromosomes and a selective capacity to utilize plant glucans.</title>
        <authorList>
            <consortium name="NISC Comparative Sequencing Program"/>
            <person name="Wegmann U."/>
            <person name="Louis P."/>
            <person name="Goesmann A."/>
            <person name="Henrissat B."/>
            <person name="Duncan S.H."/>
            <person name="Flint H.J."/>
        </authorList>
    </citation>
    <scope>NUCLEOTIDE SEQUENCE</scope>
    <source>
        <strain evidence="2">CECT 7703</strain>
    </source>
</reference>
<feature type="signal peptide" evidence="1">
    <location>
        <begin position="1"/>
        <end position="19"/>
    </location>
</feature>
<reference evidence="2" key="2">
    <citation type="submission" date="2023-06" db="EMBL/GenBank/DDBJ databases">
        <authorList>
            <person name="Lucena T."/>
            <person name="Sun Q."/>
        </authorList>
    </citation>
    <scope>NUCLEOTIDE SEQUENCE</scope>
    <source>
        <strain evidence="2">CECT 7703</strain>
    </source>
</reference>
<comment type="caution">
    <text evidence="2">The sequence shown here is derived from an EMBL/GenBank/DDBJ whole genome shotgun (WGS) entry which is preliminary data.</text>
</comment>
<keyword evidence="3" id="KW-1185">Reference proteome</keyword>
<sequence length="245" mass="27023">MMGLIRYGLLLSLVAPAMAEEALKAYNTYQSQPFVVGQGGLAADVVSYLNGKLKGKYQFTLSTVPRERLNSTVINDPKFKGVVLFMSPQFVGDADKTRFRWSAVLMEDANGVLSHPAKKIEYVNPDTLKGKRFAGILGNKYAGLEERFGKDIYRDDVATELANLQKVASGRSDVTIMSQSIYRYLIKHNGLDGKLHVSATPHISFSRHIFAAKAEDKLVTALDEVMAASKTDPAWKALLAKYSLN</sequence>
<dbReference type="Proteomes" id="UP001180081">
    <property type="component" value="Unassembled WGS sequence"/>
</dbReference>
<evidence type="ECO:0000256" key="1">
    <source>
        <dbReference type="SAM" id="SignalP"/>
    </source>
</evidence>
<name>A0ABT8B4W0_9NEIS</name>
<dbReference type="EMBL" id="JAUFPU010000008">
    <property type="protein sequence ID" value="MDN3576852.1"/>
    <property type="molecule type" value="Genomic_DNA"/>
</dbReference>
<gene>
    <name evidence="2" type="ORF">QWZ03_08755</name>
</gene>
<keyword evidence="1" id="KW-0732">Signal</keyword>
<evidence type="ECO:0000313" key="2">
    <source>
        <dbReference type="EMBL" id="MDN3576852.1"/>
    </source>
</evidence>
<protein>
    <submittedName>
        <fullName evidence="2">Transporter substrate-binding domain-containing protein</fullName>
    </submittedName>
</protein>
<proteinExistence type="predicted"/>